<dbReference type="AlphaFoldDB" id="A0A4P7NHU2"/>
<evidence type="ECO:0000313" key="2">
    <source>
        <dbReference type="Proteomes" id="UP000294847"/>
    </source>
</evidence>
<accession>A0A4P7NHU2</accession>
<proteinExistence type="predicted"/>
<dbReference type="EMBL" id="CP034207">
    <property type="protein sequence ID" value="QBZ61466.1"/>
    <property type="molecule type" value="Genomic_DNA"/>
</dbReference>
<dbReference type="Proteomes" id="UP000294847">
    <property type="component" value="Chromosome 4"/>
</dbReference>
<gene>
    <name evidence="1" type="ORF">PoMZ_08415</name>
</gene>
<sequence>MPHLEVPEDDAGQFIRGRLRGNTPIRRALSKHKNNARVCKL</sequence>
<evidence type="ECO:0000313" key="1">
    <source>
        <dbReference type="EMBL" id="QBZ61466.1"/>
    </source>
</evidence>
<reference evidence="1 2" key="1">
    <citation type="journal article" date="2019" name="Mol. Biol. Evol.">
        <title>Blast fungal genomes show frequent chromosomal changes, gene gains and losses, and effector gene turnover.</title>
        <authorList>
            <person name="Gomez Luciano L.B."/>
            <person name="Jason Tsai I."/>
            <person name="Chuma I."/>
            <person name="Tosa Y."/>
            <person name="Chen Y.H."/>
            <person name="Li J.Y."/>
            <person name="Li M.Y."/>
            <person name="Jade Lu M.Y."/>
            <person name="Nakayashiki H."/>
            <person name="Li W.H."/>
        </authorList>
    </citation>
    <scope>NUCLEOTIDE SEQUENCE [LARGE SCALE GENOMIC DNA]</scope>
    <source>
        <strain evidence="1">MZ5-1-6</strain>
    </source>
</reference>
<name>A0A4P7NHU2_PYROR</name>
<protein>
    <submittedName>
        <fullName evidence="1">Uncharacterized protein</fullName>
    </submittedName>
</protein>
<organism evidence="1 2">
    <name type="scientific">Pyricularia oryzae</name>
    <name type="common">Rice blast fungus</name>
    <name type="synonym">Magnaporthe oryzae</name>
    <dbReference type="NCBI Taxonomy" id="318829"/>
    <lineage>
        <taxon>Eukaryota</taxon>
        <taxon>Fungi</taxon>
        <taxon>Dikarya</taxon>
        <taxon>Ascomycota</taxon>
        <taxon>Pezizomycotina</taxon>
        <taxon>Sordariomycetes</taxon>
        <taxon>Sordariomycetidae</taxon>
        <taxon>Magnaporthales</taxon>
        <taxon>Pyriculariaceae</taxon>
        <taxon>Pyricularia</taxon>
    </lineage>
</organism>